<dbReference type="EMBL" id="VUJU01011272">
    <property type="protein sequence ID" value="KAF0711388.1"/>
    <property type="molecule type" value="Genomic_DNA"/>
</dbReference>
<feature type="non-terminal residue" evidence="1">
    <location>
        <position position="1"/>
    </location>
</feature>
<dbReference type="GO" id="GO:0003964">
    <property type="term" value="F:RNA-directed DNA polymerase activity"/>
    <property type="evidence" value="ECO:0007669"/>
    <property type="project" value="UniProtKB-KW"/>
</dbReference>
<keyword evidence="2" id="KW-1185">Reference proteome</keyword>
<keyword evidence="1" id="KW-0695">RNA-directed DNA polymerase</keyword>
<dbReference type="AlphaFoldDB" id="A0A6G0VXB6"/>
<reference evidence="1 2" key="1">
    <citation type="submission" date="2019-08" db="EMBL/GenBank/DDBJ databases">
        <title>Whole genome of Aphis craccivora.</title>
        <authorList>
            <person name="Voronova N.V."/>
            <person name="Shulinski R.S."/>
            <person name="Bandarenka Y.V."/>
            <person name="Zhorov D.G."/>
            <person name="Warner D."/>
        </authorList>
    </citation>
    <scope>NUCLEOTIDE SEQUENCE [LARGE SCALE GENOMIC DNA]</scope>
    <source>
        <strain evidence="1">180601</strain>
        <tissue evidence="1">Whole Body</tissue>
    </source>
</reference>
<evidence type="ECO:0000313" key="2">
    <source>
        <dbReference type="Proteomes" id="UP000478052"/>
    </source>
</evidence>
<gene>
    <name evidence="1" type="ORF">FWK35_00028903</name>
</gene>
<sequence>INNIKLDNGFTLDNTFDISNEFNRFFINVGQNIENNIISNKSTYINLNYNSKKSTVKDSIFLTPINKLEIKNNSIKPHSSYFEYGLNNNILKKTSNTIFFPLMLIFNLALSSSVYPDLFKKCVVTPIFKNGNKLDCCNYRPISLSLSLSKLLEKCLKSRLMIFLDKNKFLDKNQYGFINGRSTSNAHFQVNHYIRDN</sequence>
<comment type="caution">
    <text evidence="1">The sequence shown here is derived from an EMBL/GenBank/DDBJ whole genome shotgun (WGS) entry which is preliminary data.</text>
</comment>
<organism evidence="1 2">
    <name type="scientific">Aphis craccivora</name>
    <name type="common">Cowpea aphid</name>
    <dbReference type="NCBI Taxonomy" id="307492"/>
    <lineage>
        <taxon>Eukaryota</taxon>
        <taxon>Metazoa</taxon>
        <taxon>Ecdysozoa</taxon>
        <taxon>Arthropoda</taxon>
        <taxon>Hexapoda</taxon>
        <taxon>Insecta</taxon>
        <taxon>Pterygota</taxon>
        <taxon>Neoptera</taxon>
        <taxon>Paraneoptera</taxon>
        <taxon>Hemiptera</taxon>
        <taxon>Sternorrhyncha</taxon>
        <taxon>Aphidomorpha</taxon>
        <taxon>Aphidoidea</taxon>
        <taxon>Aphididae</taxon>
        <taxon>Aphidini</taxon>
        <taxon>Aphis</taxon>
        <taxon>Aphis</taxon>
    </lineage>
</organism>
<name>A0A6G0VXB6_APHCR</name>
<dbReference type="Proteomes" id="UP000478052">
    <property type="component" value="Unassembled WGS sequence"/>
</dbReference>
<evidence type="ECO:0000313" key="1">
    <source>
        <dbReference type="EMBL" id="KAF0711388.1"/>
    </source>
</evidence>
<feature type="non-terminal residue" evidence="1">
    <location>
        <position position="197"/>
    </location>
</feature>
<accession>A0A6G0VXB6</accession>
<keyword evidence="1" id="KW-0548">Nucleotidyltransferase</keyword>
<proteinExistence type="predicted"/>
<protein>
    <submittedName>
        <fullName evidence="1">Reverse transcriptase domain-containing protein</fullName>
    </submittedName>
</protein>
<dbReference type="PANTHER" id="PTHR33395:SF22">
    <property type="entry name" value="REVERSE TRANSCRIPTASE DOMAIN-CONTAINING PROTEIN"/>
    <property type="match status" value="1"/>
</dbReference>
<keyword evidence="1" id="KW-0808">Transferase</keyword>
<dbReference type="PANTHER" id="PTHR33395">
    <property type="entry name" value="TRANSCRIPTASE, PUTATIVE-RELATED-RELATED"/>
    <property type="match status" value="1"/>
</dbReference>
<dbReference type="OrthoDB" id="445826at2759"/>